<dbReference type="EMBL" id="VYZN01000064">
    <property type="protein sequence ID" value="KAE9525139.1"/>
    <property type="molecule type" value="Genomic_DNA"/>
</dbReference>
<proteinExistence type="predicted"/>
<evidence type="ECO:0000313" key="1">
    <source>
        <dbReference type="EMBL" id="KAE9525139.1"/>
    </source>
</evidence>
<name>A0A6G0T3I9_APHGL</name>
<protein>
    <submittedName>
        <fullName evidence="1">Uncharacterized protein</fullName>
    </submittedName>
</protein>
<dbReference type="AlphaFoldDB" id="A0A6G0T3I9"/>
<comment type="caution">
    <text evidence="1">The sequence shown here is derived from an EMBL/GenBank/DDBJ whole genome shotgun (WGS) entry which is preliminary data.</text>
</comment>
<sequence length="214" mass="24587">MMFVPRQHGYEKFYTTKMGRLCNRNESYQFLEALKLIVVFGLPNSSLIFESTWVALRHKIILALFCETKSMNCYYILKQVLDDLHVLMGKSLEFYLLKYIINNRILVLKGGVGDNCGINNIESPILRGMMNVLISSFHHHLLRIKNLIQDFHKSKNSTLSFPLNSYRENSKPHYRINFSGHRVDGDGDKSLASPAGRFLRRRCVARDAAVASKG</sequence>
<accession>A0A6G0T3I9</accession>
<evidence type="ECO:0000313" key="2">
    <source>
        <dbReference type="Proteomes" id="UP000475862"/>
    </source>
</evidence>
<reference evidence="1 2" key="1">
    <citation type="submission" date="2019-08" db="EMBL/GenBank/DDBJ databases">
        <title>The genome of the soybean aphid Biotype 1, its phylome, world population structure and adaptation to the North American continent.</title>
        <authorList>
            <person name="Giordano R."/>
            <person name="Donthu R.K."/>
            <person name="Hernandez A.G."/>
            <person name="Wright C.L."/>
            <person name="Zimin A.V."/>
        </authorList>
    </citation>
    <scope>NUCLEOTIDE SEQUENCE [LARGE SCALE GENOMIC DNA]</scope>
    <source>
        <tissue evidence="1">Whole aphids</tissue>
    </source>
</reference>
<dbReference type="Proteomes" id="UP000475862">
    <property type="component" value="Unassembled WGS sequence"/>
</dbReference>
<organism evidence="1 2">
    <name type="scientific">Aphis glycines</name>
    <name type="common">Soybean aphid</name>
    <dbReference type="NCBI Taxonomy" id="307491"/>
    <lineage>
        <taxon>Eukaryota</taxon>
        <taxon>Metazoa</taxon>
        <taxon>Ecdysozoa</taxon>
        <taxon>Arthropoda</taxon>
        <taxon>Hexapoda</taxon>
        <taxon>Insecta</taxon>
        <taxon>Pterygota</taxon>
        <taxon>Neoptera</taxon>
        <taxon>Paraneoptera</taxon>
        <taxon>Hemiptera</taxon>
        <taxon>Sternorrhyncha</taxon>
        <taxon>Aphidomorpha</taxon>
        <taxon>Aphidoidea</taxon>
        <taxon>Aphididae</taxon>
        <taxon>Aphidini</taxon>
        <taxon>Aphis</taxon>
        <taxon>Aphis</taxon>
    </lineage>
</organism>
<gene>
    <name evidence="1" type="ORF">AGLY_014553</name>
</gene>
<keyword evidence="2" id="KW-1185">Reference proteome</keyword>